<evidence type="ECO:0000313" key="1">
    <source>
        <dbReference type="EMBL" id="CAJ1939360.1"/>
    </source>
</evidence>
<protein>
    <submittedName>
        <fullName evidence="1">Uncharacterized protein</fullName>
    </submittedName>
</protein>
<dbReference type="AlphaFoldDB" id="A0AAD2CM99"/>
<dbReference type="EMBL" id="CAKOGP040000780">
    <property type="protein sequence ID" value="CAJ1939360.1"/>
    <property type="molecule type" value="Genomic_DNA"/>
</dbReference>
<dbReference type="Proteomes" id="UP001295423">
    <property type="component" value="Unassembled WGS sequence"/>
</dbReference>
<comment type="caution">
    <text evidence="1">The sequence shown here is derived from an EMBL/GenBank/DDBJ whole genome shotgun (WGS) entry which is preliminary data.</text>
</comment>
<accession>A0AAD2CM99</accession>
<sequence>MWGGAHNVEKFPQYASYHQSPLCKSCDYQKGQQEGDKDSQAVVKSHVFVTEMAKILAAKQQKVPIKDNVVVKNSKHAKRMAAFHRKQEEDAQQTMPMANNIAFVGPTKAEVNEWFHDKKEKQEEAEYIYQAFKAWHKFSPDEAPPPECFYVSISNGYFFSKFAVSGNN</sequence>
<reference evidence="1" key="1">
    <citation type="submission" date="2023-08" db="EMBL/GenBank/DDBJ databases">
        <authorList>
            <person name="Audoor S."/>
            <person name="Bilcke G."/>
        </authorList>
    </citation>
    <scope>NUCLEOTIDE SEQUENCE</scope>
</reference>
<proteinExistence type="predicted"/>
<evidence type="ECO:0000313" key="2">
    <source>
        <dbReference type="Proteomes" id="UP001295423"/>
    </source>
</evidence>
<organism evidence="1 2">
    <name type="scientific">Cylindrotheca closterium</name>
    <dbReference type="NCBI Taxonomy" id="2856"/>
    <lineage>
        <taxon>Eukaryota</taxon>
        <taxon>Sar</taxon>
        <taxon>Stramenopiles</taxon>
        <taxon>Ochrophyta</taxon>
        <taxon>Bacillariophyta</taxon>
        <taxon>Bacillariophyceae</taxon>
        <taxon>Bacillariophycidae</taxon>
        <taxon>Bacillariales</taxon>
        <taxon>Bacillariaceae</taxon>
        <taxon>Cylindrotheca</taxon>
    </lineage>
</organism>
<keyword evidence="2" id="KW-1185">Reference proteome</keyword>
<gene>
    <name evidence="1" type="ORF">CYCCA115_LOCUS6556</name>
</gene>
<name>A0AAD2CM99_9STRA</name>